<protein>
    <submittedName>
        <fullName evidence="6">Restriction endonuclease subunit S</fullName>
        <ecNumber evidence="6">3.1.21.-</ecNumber>
    </submittedName>
</protein>
<dbReference type="CDD" id="cd17292">
    <property type="entry name" value="RMtype1_S_LlaA17I_TRD2-CR2_like"/>
    <property type="match status" value="1"/>
</dbReference>
<evidence type="ECO:0000256" key="1">
    <source>
        <dbReference type="ARBA" id="ARBA00010923"/>
    </source>
</evidence>
<dbReference type="EC" id="3.1.21.-" evidence="6"/>
<feature type="domain" description="Type I restriction modification DNA specificity" evidence="5">
    <location>
        <begin position="14"/>
        <end position="171"/>
    </location>
</feature>
<name>A0AAX4A2J2_LACLC</name>
<feature type="domain" description="Type I restriction modification DNA specificity" evidence="5">
    <location>
        <begin position="203"/>
        <end position="368"/>
    </location>
</feature>
<evidence type="ECO:0000313" key="7">
    <source>
        <dbReference type="Proteomes" id="UP001254658"/>
    </source>
</evidence>
<sequence length="386" mass="44473">MPEVNLLDFIQGADVERKTLGEVAEIQRGKRITKNQLVKNGKYPVVSGGTGYMGYFDDYNRDGNTITIAQYGTAGYVKWQTEKFWANDVCYSVFPNEDVNKKYLYYCLMNEQEVLYSLKTNAIPAHLPQIDLSNLTIPIPSLEIQQKVVEILDKMTDYVTELTAELTAELTLRQKQYAYYRDQLLTFPSQSDSDESLSVRWTTLGEIGEVRMCKRILKNQTSAVGDVPFFKIGTFGKSPDAFISRELFEEYKAKYNYPKAGDLLISAAGTIGRVVKFDGNDAYFQDSNIVWIENDETQVMNEYLRYYYQIANWGTSTGGTITRLYNDGLKKMKIAVPSLTTQKRIVEILDKFDKLTSDLTDGLPREIELRRKQYEYWREQLLNFIQ</sequence>
<keyword evidence="6" id="KW-0378">Hydrolase</keyword>
<dbReference type="PANTHER" id="PTHR43140">
    <property type="entry name" value="TYPE-1 RESTRICTION ENZYME ECOKI SPECIFICITY PROTEIN"/>
    <property type="match status" value="1"/>
</dbReference>
<dbReference type="GO" id="GO:0004519">
    <property type="term" value="F:endonuclease activity"/>
    <property type="evidence" value="ECO:0007669"/>
    <property type="project" value="UniProtKB-KW"/>
</dbReference>
<evidence type="ECO:0000256" key="4">
    <source>
        <dbReference type="ARBA" id="ARBA00038652"/>
    </source>
</evidence>
<dbReference type="Pfam" id="PF01420">
    <property type="entry name" value="Methylase_S"/>
    <property type="match status" value="2"/>
</dbReference>
<keyword evidence="3" id="KW-0238">DNA-binding</keyword>
<dbReference type="EMBL" id="CP133787">
    <property type="protein sequence ID" value="WMX69847.1"/>
    <property type="molecule type" value="Genomic_DNA"/>
</dbReference>
<dbReference type="AlphaFoldDB" id="A0AAX4A2J2"/>
<evidence type="ECO:0000256" key="2">
    <source>
        <dbReference type="ARBA" id="ARBA00022747"/>
    </source>
</evidence>
<dbReference type="SUPFAM" id="SSF116734">
    <property type="entry name" value="DNA methylase specificity domain"/>
    <property type="match status" value="2"/>
</dbReference>
<dbReference type="InterPro" id="IPR051212">
    <property type="entry name" value="Type-I_RE_S_subunit"/>
</dbReference>
<dbReference type="RefSeq" id="WP_043735182.1">
    <property type="nucleotide sequence ID" value="NZ_CP070856.1"/>
</dbReference>
<reference evidence="6" key="1">
    <citation type="journal article" date="2022" name="Microbiol. Spectr.">
        <title>Optimizing Conditions in the Acid Tolerance Test for Potential Probiotics Using Response Surface Methodology.</title>
        <authorList>
            <person name="Ko H.I."/>
            <person name="Jeong C.H."/>
            <person name="Hong S.W."/>
            <person name="Eun J.B."/>
            <person name="Kim T.W."/>
        </authorList>
    </citation>
    <scope>NUCLEOTIDE SEQUENCE</scope>
    <source>
        <strain evidence="6">KCKM 0438</strain>
    </source>
</reference>
<proteinExistence type="inferred from homology"/>
<comment type="subunit">
    <text evidence="4">The methyltransferase is composed of M and S polypeptides.</text>
</comment>
<evidence type="ECO:0000259" key="5">
    <source>
        <dbReference type="Pfam" id="PF01420"/>
    </source>
</evidence>
<dbReference type="GO" id="GO:0009307">
    <property type="term" value="P:DNA restriction-modification system"/>
    <property type="evidence" value="ECO:0007669"/>
    <property type="project" value="UniProtKB-KW"/>
</dbReference>
<dbReference type="REBASE" id="760093">
    <property type="entry name" value="S.Lcr0438ORF8050P"/>
</dbReference>
<dbReference type="CDD" id="cd17291">
    <property type="entry name" value="RMtype1_S_MgeORF438P-TRD-CR_like"/>
    <property type="match status" value="1"/>
</dbReference>
<evidence type="ECO:0000313" key="6">
    <source>
        <dbReference type="EMBL" id="WMX69847.1"/>
    </source>
</evidence>
<dbReference type="InterPro" id="IPR044946">
    <property type="entry name" value="Restrct_endonuc_typeI_TRD_sf"/>
</dbReference>
<dbReference type="GO" id="GO:0016787">
    <property type="term" value="F:hydrolase activity"/>
    <property type="evidence" value="ECO:0007669"/>
    <property type="project" value="UniProtKB-KW"/>
</dbReference>
<evidence type="ECO:0000256" key="3">
    <source>
        <dbReference type="ARBA" id="ARBA00023125"/>
    </source>
</evidence>
<organism evidence="6 7">
    <name type="scientific">Lactococcus lactis subsp. cremoris</name>
    <name type="common">Streptococcus cremoris</name>
    <dbReference type="NCBI Taxonomy" id="1359"/>
    <lineage>
        <taxon>Bacteria</taxon>
        <taxon>Bacillati</taxon>
        <taxon>Bacillota</taxon>
        <taxon>Bacilli</taxon>
        <taxon>Lactobacillales</taxon>
        <taxon>Streptococcaceae</taxon>
        <taxon>Lactococcus</taxon>
    </lineage>
</organism>
<dbReference type="Proteomes" id="UP001254658">
    <property type="component" value="Chromosome"/>
</dbReference>
<dbReference type="InterPro" id="IPR000055">
    <property type="entry name" value="Restrct_endonuc_typeI_TRD"/>
</dbReference>
<dbReference type="GO" id="GO:0003677">
    <property type="term" value="F:DNA binding"/>
    <property type="evidence" value="ECO:0007669"/>
    <property type="project" value="UniProtKB-KW"/>
</dbReference>
<comment type="similarity">
    <text evidence="1">Belongs to the type-I restriction system S methylase family.</text>
</comment>
<dbReference type="Gene3D" id="3.90.220.20">
    <property type="entry name" value="DNA methylase specificity domains"/>
    <property type="match status" value="2"/>
</dbReference>
<accession>A0AAX4A2J2</accession>
<keyword evidence="6" id="KW-0255">Endonuclease</keyword>
<keyword evidence="2" id="KW-0680">Restriction system</keyword>
<keyword evidence="6" id="KW-0540">Nuclease</keyword>
<gene>
    <name evidence="6" type="ORF">RF668_08065</name>
</gene>
<reference evidence="6" key="2">
    <citation type="submission" date="2023-09" db="EMBL/GenBank/DDBJ databases">
        <authorList>
            <person name="Kim T.W."/>
        </authorList>
    </citation>
    <scope>NUCLEOTIDE SEQUENCE</scope>
    <source>
        <strain evidence="6">KCKM 0438</strain>
    </source>
</reference>
<dbReference type="PANTHER" id="PTHR43140:SF1">
    <property type="entry name" value="TYPE I RESTRICTION ENZYME ECOKI SPECIFICITY SUBUNIT"/>
    <property type="match status" value="1"/>
</dbReference>